<evidence type="ECO:0000256" key="2">
    <source>
        <dbReference type="SAM" id="Phobius"/>
    </source>
</evidence>
<feature type="compositionally biased region" description="Polar residues" evidence="1">
    <location>
        <begin position="80"/>
        <end position="98"/>
    </location>
</feature>
<name>A0A938XXD4_9BACL</name>
<dbReference type="Proteomes" id="UP000717624">
    <property type="component" value="Unassembled WGS sequence"/>
</dbReference>
<keyword evidence="2" id="KW-0472">Membrane</keyword>
<feature type="region of interest" description="Disordered" evidence="1">
    <location>
        <begin position="76"/>
        <end position="98"/>
    </location>
</feature>
<feature type="transmembrane region" description="Helical" evidence="2">
    <location>
        <begin position="12"/>
        <end position="34"/>
    </location>
</feature>
<reference evidence="3" key="1">
    <citation type="submission" date="2021-01" db="EMBL/GenBank/DDBJ databases">
        <title>Genomic Encyclopedia of Type Strains, Phase IV (KMG-IV): sequencing the most valuable type-strain genomes for metagenomic binning, comparative biology and taxonomic classification.</title>
        <authorList>
            <person name="Goeker M."/>
        </authorList>
    </citation>
    <scope>NUCLEOTIDE SEQUENCE</scope>
    <source>
        <strain evidence="3">DSM 25523</strain>
    </source>
</reference>
<dbReference type="EMBL" id="JAFBEB010000022">
    <property type="protein sequence ID" value="MBM7592238.1"/>
    <property type="molecule type" value="Genomic_DNA"/>
</dbReference>
<keyword evidence="4" id="KW-1185">Reference proteome</keyword>
<evidence type="ECO:0000313" key="4">
    <source>
        <dbReference type="Proteomes" id="UP000717624"/>
    </source>
</evidence>
<accession>A0A938XXD4</accession>
<keyword evidence="2" id="KW-1133">Transmembrane helix</keyword>
<feature type="transmembrane region" description="Helical" evidence="2">
    <location>
        <begin position="46"/>
        <end position="66"/>
    </location>
</feature>
<protein>
    <submittedName>
        <fullName evidence="3">Heme/copper-type cytochrome/quinol oxidase subunit 3</fullName>
    </submittedName>
</protein>
<proteinExistence type="predicted"/>
<dbReference type="RefSeq" id="WP_204520031.1">
    <property type="nucleotide sequence ID" value="NZ_JAFBEB010000022.1"/>
</dbReference>
<comment type="caution">
    <text evidence="3">The sequence shown here is derived from an EMBL/GenBank/DDBJ whole genome shotgun (WGS) entry which is preliminary data.</text>
</comment>
<evidence type="ECO:0000313" key="3">
    <source>
        <dbReference type="EMBL" id="MBM7592238.1"/>
    </source>
</evidence>
<dbReference type="AlphaFoldDB" id="A0A938XXD4"/>
<gene>
    <name evidence="3" type="ORF">JOD01_003900</name>
</gene>
<organism evidence="3 4">
    <name type="scientific">Brevibacillus fulvus</name>
    <dbReference type="NCBI Taxonomy" id="1125967"/>
    <lineage>
        <taxon>Bacteria</taxon>
        <taxon>Bacillati</taxon>
        <taxon>Bacillota</taxon>
        <taxon>Bacilli</taxon>
        <taxon>Bacillales</taxon>
        <taxon>Paenibacillaceae</taxon>
        <taxon>Brevibacillus</taxon>
    </lineage>
</organism>
<sequence length="98" mass="11045">MRSSRRKKTWEFSKLVLALVMATYFFGVLFGAYIVYRSTADPGTTLASLLTFIGGPTAVAIPFYLWKAKNENMQKHGEMSSLTDNAPVQNEEVQNYDL</sequence>
<keyword evidence="2" id="KW-0812">Transmembrane</keyword>
<evidence type="ECO:0000256" key="1">
    <source>
        <dbReference type="SAM" id="MobiDB-lite"/>
    </source>
</evidence>